<dbReference type="VEuPathDB" id="FungiDB:MAN_06170"/>
<dbReference type="Pfam" id="PF05368">
    <property type="entry name" value="NmrA"/>
    <property type="match status" value="1"/>
</dbReference>
<evidence type="ECO:0000256" key="1">
    <source>
        <dbReference type="ARBA" id="ARBA00005107"/>
    </source>
</evidence>
<dbReference type="Gene3D" id="3.40.50.720">
    <property type="entry name" value="NAD(P)-binding Rossmann-like Domain"/>
    <property type="match status" value="1"/>
</dbReference>
<feature type="domain" description="NmrA-like" evidence="5">
    <location>
        <begin position="122"/>
        <end position="244"/>
    </location>
</feature>
<dbReference type="Gene3D" id="3.90.25.10">
    <property type="entry name" value="UDP-galactose 4-epimerase, domain 1"/>
    <property type="match status" value="1"/>
</dbReference>
<evidence type="ECO:0000256" key="4">
    <source>
        <dbReference type="ARBA" id="ARBA00023002"/>
    </source>
</evidence>
<dbReference type="UniPathway" id="UPA00327"/>
<dbReference type="OrthoDB" id="9997102at2759"/>
<proteinExistence type="inferred from homology"/>
<keyword evidence="3" id="KW-0017">Alkaloid metabolism</keyword>
<comment type="caution">
    <text evidence="6">The sequence shown here is derived from an EMBL/GenBank/DDBJ whole genome shotgun (WGS) entry which is preliminary data.</text>
</comment>
<gene>
    <name evidence="6" type="ORF">MAN_06170</name>
</gene>
<evidence type="ECO:0000256" key="3">
    <source>
        <dbReference type="ARBA" id="ARBA00022589"/>
    </source>
</evidence>
<accession>A0A0B4G9Y7</accession>
<evidence type="ECO:0000256" key="2">
    <source>
        <dbReference type="ARBA" id="ARBA00005372"/>
    </source>
</evidence>
<dbReference type="InterPro" id="IPR008030">
    <property type="entry name" value="NmrA-like"/>
</dbReference>
<evidence type="ECO:0000313" key="7">
    <source>
        <dbReference type="Proteomes" id="UP000031186"/>
    </source>
</evidence>
<dbReference type="NCBIfam" id="TIGR03649">
    <property type="entry name" value="ergot_EASG"/>
    <property type="match status" value="1"/>
</dbReference>
<dbReference type="GO" id="GO:0016491">
    <property type="term" value="F:oxidoreductase activity"/>
    <property type="evidence" value="ECO:0007669"/>
    <property type="project" value="UniProtKB-KW"/>
</dbReference>
<dbReference type="GO" id="GO:0035835">
    <property type="term" value="P:indole alkaloid biosynthetic process"/>
    <property type="evidence" value="ECO:0007669"/>
    <property type="project" value="UniProtKB-UniPathway"/>
</dbReference>
<dbReference type="InterPro" id="IPR051604">
    <property type="entry name" value="Ergot_Alk_Oxidoreductase"/>
</dbReference>
<evidence type="ECO:0000259" key="5">
    <source>
        <dbReference type="Pfam" id="PF05368"/>
    </source>
</evidence>
<keyword evidence="4" id="KW-0560">Oxidoreductase</keyword>
<feature type="non-terminal residue" evidence="6">
    <location>
        <position position="1"/>
    </location>
</feature>
<dbReference type="HOGENOM" id="CLU_007383_10_6_1"/>
<dbReference type="PANTHER" id="PTHR43162">
    <property type="match status" value="1"/>
</dbReference>
<comment type="pathway">
    <text evidence="1">Alkaloid biosynthesis; ergot alkaloid biosynthesis.</text>
</comment>
<comment type="similarity">
    <text evidence="2">Belongs to the fgaFS/easG family.</text>
</comment>
<reference evidence="6 7" key="1">
    <citation type="journal article" date="2014" name="Proc. Natl. Acad. Sci. U.S.A.">
        <title>Trajectory and genomic determinants of fungal-pathogen speciation and host adaptation.</title>
        <authorList>
            <person name="Hu X."/>
            <person name="Xiao G."/>
            <person name="Zheng P."/>
            <person name="Shang Y."/>
            <person name="Su Y."/>
            <person name="Zhang X."/>
            <person name="Liu X."/>
            <person name="Zhan S."/>
            <person name="St Leger R.J."/>
            <person name="Wang C."/>
        </authorList>
    </citation>
    <scope>NUCLEOTIDE SEQUENCE [LARGE SCALE GENOMIC DNA]</scope>
    <source>
        <strain evidence="6 7">ARSEF 549</strain>
    </source>
</reference>
<dbReference type="InterPro" id="IPR019901">
    <property type="entry name" value="Ergot_alkaloid_biosynthesis"/>
</dbReference>
<dbReference type="AlphaFoldDB" id="A0A0B4G9Y7"/>
<sequence length="289" mass="32326">MTILLTGGRGKTASHIAALLDAANLPFAIASRSCSPESKYCQLRFDWLDDTTYDNVLSPKDGMQPISAVWLVPPPIADLAPPVNAFINHARLKDVKRFVLLSASMLERGAPAMGQIHEHLASMEGIHYTVLRPTWFMENFSSPHEFQCKAIRKEDKIYSAAENGKVPFISVVDIARVAFRALKGDVEENIDPILLGPELLTYDDVAEALSKQLNRKIDHVRLEELELAEKMHEYGMPLEDAQMHASMDLIVRAGGEERLNKTVLELTGTTPRTFQEFASSEKDIWLLKN</sequence>
<keyword evidence="7" id="KW-1185">Reference proteome</keyword>
<dbReference type="InterPro" id="IPR036291">
    <property type="entry name" value="NAD(P)-bd_dom_sf"/>
</dbReference>
<dbReference type="SUPFAM" id="SSF51735">
    <property type="entry name" value="NAD(P)-binding Rossmann-fold domains"/>
    <property type="match status" value="1"/>
</dbReference>
<name>A0A0B4G9Y7_METAF</name>
<dbReference type="Proteomes" id="UP000031186">
    <property type="component" value="Unassembled WGS sequence"/>
</dbReference>
<dbReference type="EMBL" id="AZNF01000007">
    <property type="protein sequence ID" value="KID65159.1"/>
    <property type="molecule type" value="Genomic_DNA"/>
</dbReference>
<dbReference type="PANTHER" id="PTHR43162:SF1">
    <property type="entry name" value="PRESTALK A DIFFERENTIATION PROTEIN A"/>
    <property type="match status" value="1"/>
</dbReference>
<evidence type="ECO:0000313" key="6">
    <source>
        <dbReference type="EMBL" id="KID65159.1"/>
    </source>
</evidence>
<organism evidence="6 7">
    <name type="scientific">Metarhizium anisopliae (strain ARSEF 549)</name>
    <dbReference type="NCBI Taxonomy" id="3151832"/>
    <lineage>
        <taxon>Eukaryota</taxon>
        <taxon>Fungi</taxon>
        <taxon>Dikarya</taxon>
        <taxon>Ascomycota</taxon>
        <taxon>Pezizomycotina</taxon>
        <taxon>Sordariomycetes</taxon>
        <taxon>Hypocreomycetidae</taxon>
        <taxon>Hypocreales</taxon>
        <taxon>Clavicipitaceae</taxon>
        <taxon>Metarhizium</taxon>
    </lineage>
</organism>
<protein>
    <submittedName>
        <fullName evidence="6">Ergot alkaloid biosynthesis protein</fullName>
    </submittedName>
</protein>